<dbReference type="PANTHER" id="PTHR44314">
    <property type="entry name" value="CILIA- AND FLAGELLA-ASSOCIATED PROTEIN 70"/>
    <property type="match status" value="1"/>
</dbReference>
<comment type="caution">
    <text evidence="5">The sequence shown here is derived from an EMBL/GenBank/DDBJ whole genome shotgun (WGS) entry which is preliminary data.</text>
</comment>
<feature type="repeat" description="TPR" evidence="3">
    <location>
        <begin position="847"/>
        <end position="880"/>
    </location>
</feature>
<organism evidence="5 6">
    <name type="scientific">Takifugu flavidus</name>
    <name type="common">sansaifugu</name>
    <dbReference type="NCBI Taxonomy" id="433684"/>
    <lineage>
        <taxon>Eukaryota</taxon>
        <taxon>Metazoa</taxon>
        <taxon>Chordata</taxon>
        <taxon>Craniata</taxon>
        <taxon>Vertebrata</taxon>
        <taxon>Euteleostomi</taxon>
        <taxon>Actinopterygii</taxon>
        <taxon>Neopterygii</taxon>
        <taxon>Teleostei</taxon>
        <taxon>Neoteleostei</taxon>
        <taxon>Acanthomorphata</taxon>
        <taxon>Eupercaria</taxon>
        <taxon>Tetraodontiformes</taxon>
        <taxon>Tetradontoidea</taxon>
        <taxon>Tetraodontidae</taxon>
        <taxon>Takifugu</taxon>
    </lineage>
</organism>
<dbReference type="GO" id="GO:0070062">
    <property type="term" value="C:extracellular exosome"/>
    <property type="evidence" value="ECO:0007669"/>
    <property type="project" value="TreeGrafter"/>
</dbReference>
<sequence length="989" mass="111121">METMGSAEGAVGVKLPITINVIRGNNLKEKKADGYQVVLLAEFDETLLGNSGNVQVDPVENCVDFNFTCCLSCSSDAQTLTDLAQKPVILTVTDSVEEKKGKAASTPSKGKDKAVLGQAVVDLLPLLQGCCSFSSTVPLNPAVIAPAKGARNSSSVISEKVAEPKASLDVCVSVSDTLMSDADLSTSNLLRVTVETVYSVPDSWMQPSGQSPTYIAAVEVPLTEEKSQALIFSDGKLKAGGQMEEKCRQKKRPNQELLVPGNHFLPDTFFLDESIDQEDGELTGLEDRTFRTEVETTKNRVSWDTQICCYLDPSGTIMLQQMIIENRLWPVEIMRLKPPNPKVNPEIPFHGVAFVDLGRLLYPGVKRTRGAYSIQPFSEEEILEKTSKSYSVLRENIKSADSQKGRATSAAGPRTDSKEAVRYFHQQVGSVVAHISEQCKELFGEEQILSKTCSREQMKAQLKQALIASGRYFTFKEQMEPAVVRIIRNVMQRREPFTDQQELSDFINKLYVCLVDQTYVALNKIYSCDVEDHFVDEIHLSSSQLQHFAREAQAVGDYQLAVQYHQELVVRHPNDPSYMFEWGGLYMLMQDYMKAKECYRDALSISQSHNPSLMMCGVLAIMYEQYKDAQTFLERAAGIEPQSVVAWTLLGLVYERQNESILTEWAFQEARKALMEPQTPVEEEVNQDRKESENKEDKVSAEDGKIESEPESKQLATGPEKESPASPCTLPAKHSSSIYIQTLQFLLKNSALQMAEQALSQELLCSEGGQSISYSFHLGQWQLLRGDYSKAAASLQKVLCESSRNVEGLADILALYGHCHYLQDAFEDARLSYERSLNCRQQLSDAHLVLLRLGSIYFEQEKYEQARVVYLQACEQSPSCLTWLGLGSTCYRMEELVTAEQALIEASRLIRQNTEVWAYLSLICLRFGRQKEAEHFHRIVKSFNPQKESLLREYEELKSQLQLRQLQSFLGTRPDGRDLKPIDQTQTHS</sequence>
<dbReference type="GO" id="GO:0031514">
    <property type="term" value="C:motile cilium"/>
    <property type="evidence" value="ECO:0007669"/>
    <property type="project" value="TreeGrafter"/>
</dbReference>
<evidence type="ECO:0000256" key="2">
    <source>
        <dbReference type="ARBA" id="ARBA00022803"/>
    </source>
</evidence>
<gene>
    <name evidence="5" type="ORF">D4764_02G0007820</name>
</gene>
<dbReference type="Gene3D" id="1.25.40.10">
    <property type="entry name" value="Tetratricopeptide repeat domain"/>
    <property type="match status" value="3"/>
</dbReference>
<evidence type="ECO:0000256" key="3">
    <source>
        <dbReference type="PROSITE-ProRule" id="PRU00339"/>
    </source>
</evidence>
<keyword evidence="5" id="KW-0969">Cilium</keyword>
<feature type="compositionally biased region" description="Basic and acidic residues" evidence="4">
    <location>
        <begin position="686"/>
        <end position="712"/>
    </location>
</feature>
<dbReference type="InterPro" id="IPR052628">
    <property type="entry name" value="CFAP70"/>
</dbReference>
<evidence type="ECO:0000256" key="1">
    <source>
        <dbReference type="ARBA" id="ARBA00022737"/>
    </source>
</evidence>
<evidence type="ECO:0000256" key="4">
    <source>
        <dbReference type="SAM" id="MobiDB-lite"/>
    </source>
</evidence>
<dbReference type="PROSITE" id="PS50005">
    <property type="entry name" value="TPR"/>
    <property type="match status" value="2"/>
</dbReference>
<dbReference type="AlphaFoldDB" id="A0A5C6NM93"/>
<feature type="repeat" description="TPR" evidence="3">
    <location>
        <begin position="576"/>
        <end position="609"/>
    </location>
</feature>
<dbReference type="PANTHER" id="PTHR44314:SF1">
    <property type="entry name" value="CILIA- AND FLAGELLA-ASSOCIATED PROTEIN 70"/>
    <property type="match status" value="1"/>
</dbReference>
<dbReference type="SMART" id="SM00028">
    <property type="entry name" value="TPR"/>
    <property type="match status" value="7"/>
</dbReference>
<evidence type="ECO:0000313" key="5">
    <source>
        <dbReference type="EMBL" id="TWW67741.1"/>
    </source>
</evidence>
<keyword evidence="6" id="KW-1185">Reference proteome</keyword>
<accession>A0A5C6NM93</accession>
<evidence type="ECO:0000313" key="6">
    <source>
        <dbReference type="Proteomes" id="UP000324091"/>
    </source>
</evidence>
<feature type="region of interest" description="Disordered" evidence="4">
    <location>
        <begin position="676"/>
        <end position="730"/>
    </location>
</feature>
<keyword evidence="5" id="KW-0966">Cell projection</keyword>
<dbReference type="InterPro" id="IPR019734">
    <property type="entry name" value="TPR_rpt"/>
</dbReference>
<dbReference type="GO" id="GO:0003341">
    <property type="term" value="P:cilium movement"/>
    <property type="evidence" value="ECO:0007669"/>
    <property type="project" value="TreeGrafter"/>
</dbReference>
<dbReference type="EMBL" id="RHFK02000012">
    <property type="protein sequence ID" value="TWW67741.1"/>
    <property type="molecule type" value="Genomic_DNA"/>
</dbReference>
<name>A0A5C6NM93_9TELE</name>
<dbReference type="Pfam" id="PF13181">
    <property type="entry name" value="TPR_8"/>
    <property type="match status" value="2"/>
</dbReference>
<dbReference type="SUPFAM" id="SSF48452">
    <property type="entry name" value="TPR-like"/>
    <property type="match status" value="2"/>
</dbReference>
<dbReference type="GO" id="GO:0060271">
    <property type="term" value="P:cilium assembly"/>
    <property type="evidence" value="ECO:0007669"/>
    <property type="project" value="TreeGrafter"/>
</dbReference>
<protein>
    <submittedName>
        <fullName evidence="5">Cilia-and flagella-associated protein 70</fullName>
    </submittedName>
</protein>
<keyword evidence="2 3" id="KW-0802">TPR repeat</keyword>
<keyword evidence="1" id="KW-0677">Repeat</keyword>
<proteinExistence type="predicted"/>
<keyword evidence="5" id="KW-0282">Flagellum</keyword>
<dbReference type="Proteomes" id="UP000324091">
    <property type="component" value="Chromosome 2"/>
</dbReference>
<dbReference type="InterPro" id="IPR011990">
    <property type="entry name" value="TPR-like_helical_dom_sf"/>
</dbReference>
<reference evidence="5 6" key="1">
    <citation type="submission" date="2019-04" db="EMBL/GenBank/DDBJ databases">
        <title>Chromosome genome assembly for Takifugu flavidus.</title>
        <authorList>
            <person name="Xiao S."/>
        </authorList>
    </citation>
    <scope>NUCLEOTIDE SEQUENCE [LARGE SCALE GENOMIC DNA]</scope>
    <source>
        <strain evidence="5">HTHZ2018</strain>
        <tissue evidence="5">Muscle</tissue>
    </source>
</reference>